<feature type="chain" id="PRO_5046941977" description="diguanylate cyclase" evidence="5">
    <location>
        <begin position="31"/>
        <end position="493"/>
    </location>
</feature>
<dbReference type="GO" id="GO:0052621">
    <property type="term" value="F:diguanylate cyclase activity"/>
    <property type="evidence" value="ECO:0007669"/>
    <property type="project" value="UniProtKB-EC"/>
</dbReference>
<dbReference type="Proteomes" id="UP001234343">
    <property type="component" value="Unassembled WGS sequence"/>
</dbReference>
<evidence type="ECO:0000313" key="8">
    <source>
        <dbReference type="Proteomes" id="UP001234343"/>
    </source>
</evidence>
<dbReference type="SUPFAM" id="SSF55073">
    <property type="entry name" value="Nucleotide cyclase"/>
    <property type="match status" value="1"/>
</dbReference>
<dbReference type="PROSITE" id="PS50887">
    <property type="entry name" value="GGDEF"/>
    <property type="match status" value="1"/>
</dbReference>
<dbReference type="PANTHER" id="PTHR45138">
    <property type="entry name" value="REGULATORY COMPONENTS OF SENSORY TRANSDUCTION SYSTEM"/>
    <property type="match status" value="1"/>
</dbReference>
<dbReference type="CDD" id="cd01007">
    <property type="entry name" value="PBP2_BvgS_HisK_like"/>
    <property type="match status" value="1"/>
</dbReference>
<reference evidence="7 8" key="1">
    <citation type="submission" date="2023-06" db="EMBL/GenBank/DDBJ databases">
        <title>Alteromonas sp. ASW11-36 isolated from intertidal sand.</title>
        <authorList>
            <person name="Li Y."/>
        </authorList>
    </citation>
    <scope>NUCLEOTIDE SEQUENCE [LARGE SCALE GENOMIC DNA]</scope>
    <source>
        <strain evidence="7 8">ASW11-36</strain>
    </source>
</reference>
<accession>A0ABT7SY08</accession>
<dbReference type="PANTHER" id="PTHR45138:SF9">
    <property type="entry name" value="DIGUANYLATE CYCLASE DGCM-RELATED"/>
    <property type="match status" value="1"/>
</dbReference>
<dbReference type="NCBIfam" id="TIGR00254">
    <property type="entry name" value="GGDEF"/>
    <property type="match status" value="1"/>
</dbReference>
<dbReference type="InterPro" id="IPR029787">
    <property type="entry name" value="Nucleotide_cyclase"/>
</dbReference>
<dbReference type="Pfam" id="PF00990">
    <property type="entry name" value="GGDEF"/>
    <property type="match status" value="1"/>
</dbReference>
<keyword evidence="7" id="KW-0808">Transferase</keyword>
<dbReference type="EMBL" id="JAUCBP010000007">
    <property type="protein sequence ID" value="MDM7861067.1"/>
    <property type="molecule type" value="Genomic_DNA"/>
</dbReference>
<keyword evidence="4" id="KW-0812">Transmembrane</keyword>
<feature type="signal peptide" evidence="5">
    <location>
        <begin position="1"/>
        <end position="30"/>
    </location>
</feature>
<evidence type="ECO:0000256" key="1">
    <source>
        <dbReference type="ARBA" id="ARBA00012528"/>
    </source>
</evidence>
<dbReference type="RefSeq" id="WP_289365391.1">
    <property type="nucleotide sequence ID" value="NZ_JAUCBP010000007.1"/>
</dbReference>
<feature type="domain" description="GGDEF" evidence="6">
    <location>
        <begin position="361"/>
        <end position="491"/>
    </location>
</feature>
<dbReference type="InterPro" id="IPR001638">
    <property type="entry name" value="Solute-binding_3/MltF_N"/>
</dbReference>
<name>A0ABT7SY08_9ALTE</name>
<keyword evidence="7" id="KW-0548">Nucleotidyltransferase</keyword>
<dbReference type="Pfam" id="PF00497">
    <property type="entry name" value="SBP_bac_3"/>
    <property type="match status" value="1"/>
</dbReference>
<dbReference type="InterPro" id="IPR043128">
    <property type="entry name" value="Rev_trsase/Diguanyl_cyclase"/>
</dbReference>
<dbReference type="EC" id="2.7.7.65" evidence="1"/>
<evidence type="ECO:0000256" key="2">
    <source>
        <dbReference type="ARBA" id="ARBA00034247"/>
    </source>
</evidence>
<keyword evidence="5" id="KW-0732">Signal</keyword>
<gene>
    <name evidence="7" type="ORF">QTP81_10710</name>
</gene>
<evidence type="ECO:0000256" key="4">
    <source>
        <dbReference type="SAM" id="Phobius"/>
    </source>
</evidence>
<keyword evidence="8" id="KW-1185">Reference proteome</keyword>
<keyword evidence="4" id="KW-1133">Transmembrane helix</keyword>
<dbReference type="CDD" id="cd01949">
    <property type="entry name" value="GGDEF"/>
    <property type="match status" value="1"/>
</dbReference>
<feature type="coiled-coil region" evidence="3">
    <location>
        <begin position="299"/>
        <end position="333"/>
    </location>
</feature>
<comment type="caution">
    <text evidence="7">The sequence shown here is derived from an EMBL/GenBank/DDBJ whole genome shotgun (WGS) entry which is preliminary data.</text>
</comment>
<evidence type="ECO:0000313" key="7">
    <source>
        <dbReference type="EMBL" id="MDM7861067.1"/>
    </source>
</evidence>
<dbReference type="Gene3D" id="3.40.190.10">
    <property type="entry name" value="Periplasmic binding protein-like II"/>
    <property type="match status" value="2"/>
</dbReference>
<dbReference type="InterPro" id="IPR000160">
    <property type="entry name" value="GGDEF_dom"/>
</dbReference>
<sequence length="493" mass="55683">MKRTTPLLPNKYLRTIFALALCWLCTIANAQTNSSHLTLSYCIDPDWMPYEAIRNGEHVGISSDYISLLAASTGYQLELFITKSWQESLESLARGDCDFIAMLNKTPARERTMVFTDTFFTASNVLVAKTGTNVVHGYDAMDGKVLAVVRGYRHDEYINRYYPHIPLVQFDTEMAAIQAVADGHADVAVGSLLAVNSLIYTHGLNSLQVIGLAQPHDMLRIGVSRRLGQGTSTFPLSSNELVARFNTAIADISELQHVQIYRKWNNVKYVERTNYRVFLWPLASVLLILFGVIWRNRTVAAHNLKLTRANAELERLQEQLVEKNRNLEFLSIHDPLTGLYNRNFMLQRAEEAVNAFERFKLPVSLIVMDVDRFKSINDKFGHSVGDRVLVEISKLAQRSLREVDIVSRWGGEEFLVICPNTDEKEASVLAERIRSRCEANTIPPVQVPITCSFGIAEIQQGDDFSSWFDNADKCLLRAKSEGRNRVVCNDDIG</sequence>
<organism evidence="7 8">
    <name type="scientific">Alteromonas arenosi</name>
    <dbReference type="NCBI Taxonomy" id="3055817"/>
    <lineage>
        <taxon>Bacteria</taxon>
        <taxon>Pseudomonadati</taxon>
        <taxon>Pseudomonadota</taxon>
        <taxon>Gammaproteobacteria</taxon>
        <taxon>Alteromonadales</taxon>
        <taxon>Alteromonadaceae</taxon>
        <taxon>Alteromonas/Salinimonas group</taxon>
        <taxon>Alteromonas</taxon>
    </lineage>
</organism>
<evidence type="ECO:0000256" key="5">
    <source>
        <dbReference type="SAM" id="SignalP"/>
    </source>
</evidence>
<keyword evidence="3" id="KW-0175">Coiled coil</keyword>
<keyword evidence="4" id="KW-0472">Membrane</keyword>
<comment type="catalytic activity">
    <reaction evidence="2">
        <text>2 GTP = 3',3'-c-di-GMP + 2 diphosphate</text>
        <dbReference type="Rhea" id="RHEA:24898"/>
        <dbReference type="ChEBI" id="CHEBI:33019"/>
        <dbReference type="ChEBI" id="CHEBI:37565"/>
        <dbReference type="ChEBI" id="CHEBI:58805"/>
        <dbReference type="EC" id="2.7.7.65"/>
    </reaction>
</comment>
<dbReference type="SUPFAM" id="SSF53850">
    <property type="entry name" value="Periplasmic binding protein-like II"/>
    <property type="match status" value="1"/>
</dbReference>
<dbReference type="InterPro" id="IPR050469">
    <property type="entry name" value="Diguanylate_Cyclase"/>
</dbReference>
<protein>
    <recommendedName>
        <fullName evidence="1">diguanylate cyclase</fullName>
        <ecNumber evidence="1">2.7.7.65</ecNumber>
    </recommendedName>
</protein>
<evidence type="ECO:0000256" key="3">
    <source>
        <dbReference type="SAM" id="Coils"/>
    </source>
</evidence>
<dbReference type="SMART" id="SM00267">
    <property type="entry name" value="GGDEF"/>
    <property type="match status" value="1"/>
</dbReference>
<proteinExistence type="predicted"/>
<dbReference type="SMART" id="SM00062">
    <property type="entry name" value="PBPb"/>
    <property type="match status" value="1"/>
</dbReference>
<feature type="transmembrane region" description="Helical" evidence="4">
    <location>
        <begin position="277"/>
        <end position="294"/>
    </location>
</feature>
<dbReference type="Gene3D" id="3.30.70.270">
    <property type="match status" value="1"/>
</dbReference>
<evidence type="ECO:0000259" key="6">
    <source>
        <dbReference type="PROSITE" id="PS50887"/>
    </source>
</evidence>